<protein>
    <submittedName>
        <fullName evidence="2">Uncharacterized protein</fullName>
    </submittedName>
</protein>
<evidence type="ECO:0000313" key="3">
    <source>
        <dbReference type="Proteomes" id="UP000005697"/>
    </source>
</evidence>
<organism evidence="2 3">
    <name type="scientific">Prevotella multiformis DSM 16608</name>
    <dbReference type="NCBI Taxonomy" id="888743"/>
    <lineage>
        <taxon>Bacteria</taxon>
        <taxon>Pseudomonadati</taxon>
        <taxon>Bacteroidota</taxon>
        <taxon>Bacteroidia</taxon>
        <taxon>Bacteroidales</taxon>
        <taxon>Prevotellaceae</taxon>
        <taxon>Prevotella</taxon>
    </lineage>
</organism>
<comment type="caution">
    <text evidence="2">The sequence shown here is derived from an EMBL/GenBank/DDBJ whole genome shotgun (WGS) entry which is preliminary data.</text>
</comment>
<proteinExistence type="predicted"/>
<name>F0F534_9BACT</name>
<keyword evidence="3" id="KW-1185">Reference proteome</keyword>
<dbReference type="AlphaFoldDB" id="F0F534"/>
<dbReference type="Proteomes" id="UP000005697">
    <property type="component" value="Unassembled WGS sequence"/>
</dbReference>
<dbReference type="HOGENOM" id="CLU_2846167_0_0_10"/>
<gene>
    <name evidence="2" type="ORF">HMPREF9141_0700</name>
</gene>
<reference evidence="2 3" key="1">
    <citation type="submission" date="2011-01" db="EMBL/GenBank/DDBJ databases">
        <authorList>
            <person name="Muzny D."/>
            <person name="Qin X."/>
            <person name="Deng J."/>
            <person name="Jiang H."/>
            <person name="Liu Y."/>
            <person name="Qu J."/>
            <person name="Song X.-Z."/>
            <person name="Zhang L."/>
            <person name="Thornton R."/>
            <person name="Coyle M."/>
            <person name="Francisco L."/>
            <person name="Jackson L."/>
            <person name="Javaid M."/>
            <person name="Korchina V."/>
            <person name="Kovar C."/>
            <person name="Mata R."/>
            <person name="Mathew T."/>
            <person name="Ngo R."/>
            <person name="Nguyen L."/>
            <person name="Nguyen N."/>
            <person name="Okwuonu G."/>
            <person name="Ongeri F."/>
            <person name="Pham C."/>
            <person name="Simmons D."/>
            <person name="Wilczek-Boney K."/>
            <person name="Hale W."/>
            <person name="Jakkamsetti A."/>
            <person name="Pham P."/>
            <person name="Ruth R."/>
            <person name="San Lucas F."/>
            <person name="Warren J."/>
            <person name="Zhang J."/>
            <person name="Zhao Z."/>
            <person name="Zhou C."/>
            <person name="Zhu D."/>
            <person name="Lee S."/>
            <person name="Bess C."/>
            <person name="Blankenburg K."/>
            <person name="Forbes L."/>
            <person name="Fu Q."/>
            <person name="Gubbala S."/>
            <person name="Hirani K."/>
            <person name="Jayaseelan J.C."/>
            <person name="Lara F."/>
            <person name="Munidasa M."/>
            <person name="Palculict T."/>
            <person name="Patil S."/>
            <person name="Pu L.-L."/>
            <person name="Saada N."/>
            <person name="Tang L."/>
            <person name="Weissenberger G."/>
            <person name="Zhu Y."/>
            <person name="Hemphill L."/>
            <person name="Shang Y."/>
            <person name="Youmans B."/>
            <person name="Ayvaz T."/>
            <person name="Ross M."/>
            <person name="Santibanez J."/>
            <person name="Aqrawi P."/>
            <person name="Gross S."/>
            <person name="Joshi V."/>
            <person name="Fowler G."/>
            <person name="Nazareth L."/>
            <person name="Reid J."/>
            <person name="Worley K."/>
            <person name="Petrosino J."/>
            <person name="Highlander S."/>
            <person name="Gibbs R."/>
        </authorList>
    </citation>
    <scope>NUCLEOTIDE SEQUENCE [LARGE SCALE GENOMIC DNA]</scope>
    <source>
        <strain evidence="2 3">DSM 16608</strain>
    </source>
</reference>
<evidence type="ECO:0000313" key="2">
    <source>
        <dbReference type="EMBL" id="EGC20796.1"/>
    </source>
</evidence>
<dbReference type="EMBL" id="AEWX01000009">
    <property type="protein sequence ID" value="EGC20796.1"/>
    <property type="molecule type" value="Genomic_DNA"/>
</dbReference>
<feature type="region of interest" description="Disordered" evidence="1">
    <location>
        <begin position="44"/>
        <end position="65"/>
    </location>
</feature>
<accession>F0F534</accession>
<evidence type="ECO:0000256" key="1">
    <source>
        <dbReference type="SAM" id="MobiDB-lite"/>
    </source>
</evidence>
<sequence length="65" mass="6799">MTILAIISSSCRGGEDFLPQRQAGDGVGQGLLSETLSSTTRTGQAFPAFRGHGRLTGRPPVRAGR</sequence>